<dbReference type="Pfam" id="PF00795">
    <property type="entry name" value="CN_hydrolase"/>
    <property type="match status" value="1"/>
</dbReference>
<comment type="similarity">
    <text evidence="1">Belongs to the carbon-nitrogen hydrolase superfamily. BTD/VNN family.</text>
</comment>
<evidence type="ECO:0000313" key="7">
    <source>
        <dbReference type="Proteomes" id="UP001566132"/>
    </source>
</evidence>
<dbReference type="InterPro" id="IPR040154">
    <property type="entry name" value="Biotinidase/VNN"/>
</dbReference>
<proteinExistence type="inferred from homology"/>
<evidence type="ECO:0000256" key="4">
    <source>
        <dbReference type="SAM" id="SignalP"/>
    </source>
</evidence>
<feature type="domain" description="CN hydrolase" evidence="5">
    <location>
        <begin position="24"/>
        <end position="268"/>
    </location>
</feature>
<keyword evidence="2" id="KW-0378">Hydrolase</keyword>
<dbReference type="AlphaFoldDB" id="A0ABD1F6C7"/>
<keyword evidence="4" id="KW-0732">Signal</keyword>
<name>A0ABD1F6C7_HYPHA</name>
<keyword evidence="7" id="KW-1185">Reference proteome</keyword>
<dbReference type="PANTHER" id="PTHR10609:SF14">
    <property type="entry name" value="BIOTINIDASE"/>
    <property type="match status" value="1"/>
</dbReference>
<dbReference type="PROSITE" id="PS50263">
    <property type="entry name" value="CN_HYDROLASE"/>
    <property type="match status" value="1"/>
</dbReference>
<sequence>MWFISVFALFLLHKSNADYVGSIVEYNPIQKSSPTQTIEENINNYIYYTETAKFNGVQLLVFPEYGLTGLVSDPEEYAIVIPDVGTSNFDSDDILQRLSNAAFEHSVYLVINLLEKVNSTQIIYYNTNIVFASNGTLVAKYRKINLFGENKLTPGTELSIFSTEFGTFGLMTCADILFYNPSQRILENTNVTDVLFPTAWTSFLPFYMSIEVQVAYAVSNGVNLLAANINNPSNAMGGSSIVSADGTLLRKILTDNPASNIEYATITPPQAKSFVLRGFDIFDNARAPLQNYKNLTDFSPESYNFQSLDLTKSNITEQICHRSFCCSFSIGISGQANSSEQYRLVAYNGPTVYNNTEISIKFCSLISCLSEDVSSCGVRSSSVLTTVFNDITVWGSYGIQSEEFYRPISLRNDLDSVYNSSFIQSWTNDTVAVSFNTTIPTSNIIMFGIFVRSGVDGLCVSLGLVMVLLILQKLL</sequence>
<feature type="chain" id="PRO_5044814898" description="CN hydrolase domain-containing protein" evidence="4">
    <location>
        <begin position="18"/>
        <end position="475"/>
    </location>
</feature>
<feature type="signal peptide" evidence="4">
    <location>
        <begin position="1"/>
        <end position="17"/>
    </location>
</feature>
<dbReference type="InterPro" id="IPR036526">
    <property type="entry name" value="C-N_Hydrolase_sf"/>
</dbReference>
<dbReference type="Gene3D" id="3.60.110.10">
    <property type="entry name" value="Carbon-nitrogen hydrolase"/>
    <property type="match status" value="1"/>
</dbReference>
<keyword evidence="3" id="KW-0812">Transmembrane</keyword>
<dbReference type="Proteomes" id="UP001566132">
    <property type="component" value="Unassembled WGS sequence"/>
</dbReference>
<keyword evidence="3" id="KW-1133">Transmembrane helix</keyword>
<dbReference type="Pfam" id="PF19018">
    <property type="entry name" value="Vanin_C"/>
    <property type="match status" value="1"/>
</dbReference>
<evidence type="ECO:0000256" key="1">
    <source>
        <dbReference type="ARBA" id="ARBA00008225"/>
    </source>
</evidence>
<dbReference type="PANTHER" id="PTHR10609">
    <property type="entry name" value="BIOTINIDASE-RELATED"/>
    <property type="match status" value="1"/>
</dbReference>
<dbReference type="EMBL" id="JBDJPC010000002">
    <property type="protein sequence ID" value="KAL1512926.1"/>
    <property type="molecule type" value="Genomic_DNA"/>
</dbReference>
<evidence type="ECO:0000259" key="5">
    <source>
        <dbReference type="PROSITE" id="PS50263"/>
    </source>
</evidence>
<evidence type="ECO:0000313" key="6">
    <source>
        <dbReference type="EMBL" id="KAL1512926.1"/>
    </source>
</evidence>
<evidence type="ECO:0000256" key="2">
    <source>
        <dbReference type="ARBA" id="ARBA00022801"/>
    </source>
</evidence>
<accession>A0ABD1F6C7</accession>
<dbReference type="InterPro" id="IPR043957">
    <property type="entry name" value="Vanin_C"/>
</dbReference>
<evidence type="ECO:0000256" key="3">
    <source>
        <dbReference type="SAM" id="Phobius"/>
    </source>
</evidence>
<keyword evidence="3" id="KW-0472">Membrane</keyword>
<feature type="transmembrane region" description="Helical" evidence="3">
    <location>
        <begin position="444"/>
        <end position="471"/>
    </location>
</feature>
<organism evidence="6 7">
    <name type="scientific">Hypothenemus hampei</name>
    <name type="common">Coffee berry borer</name>
    <dbReference type="NCBI Taxonomy" id="57062"/>
    <lineage>
        <taxon>Eukaryota</taxon>
        <taxon>Metazoa</taxon>
        <taxon>Ecdysozoa</taxon>
        <taxon>Arthropoda</taxon>
        <taxon>Hexapoda</taxon>
        <taxon>Insecta</taxon>
        <taxon>Pterygota</taxon>
        <taxon>Neoptera</taxon>
        <taxon>Endopterygota</taxon>
        <taxon>Coleoptera</taxon>
        <taxon>Polyphaga</taxon>
        <taxon>Cucujiformia</taxon>
        <taxon>Curculionidae</taxon>
        <taxon>Scolytinae</taxon>
        <taxon>Hypothenemus</taxon>
    </lineage>
</organism>
<gene>
    <name evidence="6" type="ORF">ABEB36_002427</name>
</gene>
<reference evidence="6 7" key="1">
    <citation type="submission" date="2024-05" db="EMBL/GenBank/DDBJ databases">
        <title>Genetic variation in Jamaican populations of the coffee berry borer (Hypothenemus hampei).</title>
        <authorList>
            <person name="Errbii M."/>
            <person name="Myrie A."/>
        </authorList>
    </citation>
    <scope>NUCLEOTIDE SEQUENCE [LARGE SCALE GENOMIC DNA]</scope>
    <source>
        <strain evidence="6">JA-Hopewell-2020-01-JO</strain>
        <tissue evidence="6">Whole body</tissue>
    </source>
</reference>
<dbReference type="SUPFAM" id="SSF56317">
    <property type="entry name" value="Carbon-nitrogen hydrolase"/>
    <property type="match status" value="1"/>
</dbReference>
<comment type="caution">
    <text evidence="6">The sequence shown here is derived from an EMBL/GenBank/DDBJ whole genome shotgun (WGS) entry which is preliminary data.</text>
</comment>
<protein>
    <recommendedName>
        <fullName evidence="5">CN hydrolase domain-containing protein</fullName>
    </recommendedName>
</protein>
<dbReference type="InterPro" id="IPR003010">
    <property type="entry name" value="C-N_Hydrolase"/>
</dbReference>
<dbReference type="GO" id="GO:0016787">
    <property type="term" value="F:hydrolase activity"/>
    <property type="evidence" value="ECO:0007669"/>
    <property type="project" value="UniProtKB-KW"/>
</dbReference>